<accession>A0ACA9MZ87</accession>
<reference evidence="1" key="1">
    <citation type="submission" date="2021-06" db="EMBL/GenBank/DDBJ databases">
        <authorList>
            <person name="Kallberg Y."/>
            <person name="Tangrot J."/>
            <person name="Rosling A."/>
        </authorList>
    </citation>
    <scope>NUCLEOTIDE SEQUENCE</scope>
    <source>
        <strain evidence="1">MA461A</strain>
    </source>
</reference>
<evidence type="ECO:0000313" key="1">
    <source>
        <dbReference type="EMBL" id="CAG8623851.1"/>
    </source>
</evidence>
<proteinExistence type="predicted"/>
<evidence type="ECO:0000313" key="2">
    <source>
        <dbReference type="Proteomes" id="UP000789920"/>
    </source>
</evidence>
<gene>
    <name evidence="1" type="ORF">RPERSI_LOCUS6826</name>
</gene>
<dbReference type="Proteomes" id="UP000789920">
    <property type="component" value="Unassembled WGS sequence"/>
</dbReference>
<feature type="non-terminal residue" evidence="1">
    <location>
        <position position="1"/>
    </location>
</feature>
<organism evidence="1 2">
    <name type="scientific">Racocetra persica</name>
    <dbReference type="NCBI Taxonomy" id="160502"/>
    <lineage>
        <taxon>Eukaryota</taxon>
        <taxon>Fungi</taxon>
        <taxon>Fungi incertae sedis</taxon>
        <taxon>Mucoromycota</taxon>
        <taxon>Glomeromycotina</taxon>
        <taxon>Glomeromycetes</taxon>
        <taxon>Diversisporales</taxon>
        <taxon>Gigasporaceae</taxon>
        <taxon>Racocetra</taxon>
    </lineage>
</organism>
<protein>
    <submittedName>
        <fullName evidence="1">16811_t:CDS:1</fullName>
    </submittedName>
</protein>
<feature type="non-terminal residue" evidence="1">
    <location>
        <position position="123"/>
    </location>
</feature>
<comment type="caution">
    <text evidence="1">The sequence shown here is derived from an EMBL/GenBank/DDBJ whole genome shotgun (WGS) entry which is preliminary data.</text>
</comment>
<dbReference type="EMBL" id="CAJVQC010011098">
    <property type="protein sequence ID" value="CAG8623851.1"/>
    <property type="molecule type" value="Genomic_DNA"/>
</dbReference>
<keyword evidence="2" id="KW-1185">Reference proteome</keyword>
<sequence>EYTIDQFVEFIYTNSKNQHEKRFRRIEAIISFLLPSNFEYPNNQIQDDDREFYSYIKIHIGDVVTIKEENDEFYAIVKAIFTHKYNDGHVYAFVWIDWLKNTKHTDSLLRCPIFKKQTDSDTK</sequence>
<name>A0ACA9MZ87_9GLOM</name>